<evidence type="ECO:0000313" key="2">
    <source>
        <dbReference type="Proteomes" id="UP001597233"/>
    </source>
</evidence>
<protein>
    <submittedName>
        <fullName evidence="1">Phasin family protein</fullName>
    </submittedName>
</protein>
<dbReference type="Proteomes" id="UP001597233">
    <property type="component" value="Unassembled WGS sequence"/>
</dbReference>
<dbReference type="PANTHER" id="PTHR38664">
    <property type="entry name" value="SLR0058 PROTEIN"/>
    <property type="match status" value="1"/>
</dbReference>
<accession>A0ABW4RM83</accession>
<gene>
    <name evidence="1" type="ORF">ACFSC9_18095</name>
</gene>
<dbReference type="Pfam" id="PF05597">
    <property type="entry name" value="Phasin"/>
    <property type="match status" value="1"/>
</dbReference>
<sequence length="109" mass="12311">MSDLFKKALSLGLGMTVVSKEKVEKAVNDMVKRGELAPSESRALVDRLMDRGADEQNQIKDWVRQQVQKALTELDVPTKATIDQLQQRITVLEQRLAEKEQDQPQPPLA</sequence>
<comment type="caution">
    <text evidence="1">The sequence shown here is derived from an EMBL/GenBank/DDBJ whole genome shotgun (WGS) entry which is preliminary data.</text>
</comment>
<dbReference type="InterPro" id="IPR008769">
    <property type="entry name" value="PhaF_PhaI"/>
</dbReference>
<proteinExistence type="predicted"/>
<dbReference type="PANTHER" id="PTHR38664:SF1">
    <property type="entry name" value="SLR0058 PROTEIN"/>
    <property type="match status" value="1"/>
</dbReference>
<name>A0ABW4RM83_9BACL</name>
<keyword evidence="2" id="KW-1185">Reference proteome</keyword>
<dbReference type="NCBIfam" id="NF047773">
    <property type="entry name" value="phas_rel_Lepto"/>
    <property type="match status" value="1"/>
</dbReference>
<evidence type="ECO:0000313" key="1">
    <source>
        <dbReference type="EMBL" id="MFD1887411.1"/>
    </source>
</evidence>
<organism evidence="1 2">
    <name type="scientific">Paenibacillus wenxiniae</name>
    <dbReference type="NCBI Taxonomy" id="1636843"/>
    <lineage>
        <taxon>Bacteria</taxon>
        <taxon>Bacillati</taxon>
        <taxon>Bacillota</taxon>
        <taxon>Bacilli</taxon>
        <taxon>Bacillales</taxon>
        <taxon>Paenibacillaceae</taxon>
        <taxon>Paenibacillus</taxon>
    </lineage>
</organism>
<dbReference type="EMBL" id="JBHUEH010000023">
    <property type="protein sequence ID" value="MFD1887411.1"/>
    <property type="molecule type" value="Genomic_DNA"/>
</dbReference>
<dbReference type="RefSeq" id="WP_347325102.1">
    <property type="nucleotide sequence ID" value="NZ_JBCGUH010000005.1"/>
</dbReference>
<reference evidence="2" key="1">
    <citation type="journal article" date="2019" name="Int. J. Syst. Evol. Microbiol.">
        <title>The Global Catalogue of Microorganisms (GCM) 10K type strain sequencing project: providing services to taxonomists for standard genome sequencing and annotation.</title>
        <authorList>
            <consortium name="The Broad Institute Genomics Platform"/>
            <consortium name="The Broad Institute Genome Sequencing Center for Infectious Disease"/>
            <person name="Wu L."/>
            <person name="Ma J."/>
        </authorList>
    </citation>
    <scope>NUCLEOTIDE SEQUENCE [LARGE SCALE GENOMIC DNA]</scope>
    <source>
        <strain evidence="2">CCUG 54950</strain>
    </source>
</reference>